<feature type="region of interest" description="Disordered" evidence="1">
    <location>
        <begin position="957"/>
        <end position="981"/>
    </location>
</feature>
<dbReference type="Proteomes" id="UP000053328">
    <property type="component" value="Unassembled WGS sequence"/>
</dbReference>
<organism evidence="3 4">
    <name type="scientific">Exophiala spinifera</name>
    <dbReference type="NCBI Taxonomy" id="91928"/>
    <lineage>
        <taxon>Eukaryota</taxon>
        <taxon>Fungi</taxon>
        <taxon>Dikarya</taxon>
        <taxon>Ascomycota</taxon>
        <taxon>Pezizomycotina</taxon>
        <taxon>Eurotiomycetes</taxon>
        <taxon>Chaetothyriomycetidae</taxon>
        <taxon>Chaetothyriales</taxon>
        <taxon>Herpotrichiellaceae</taxon>
        <taxon>Exophiala</taxon>
    </lineage>
</organism>
<keyword evidence="2" id="KW-1133">Transmembrane helix</keyword>
<keyword evidence="4" id="KW-1185">Reference proteome</keyword>
<dbReference type="GeneID" id="27327129"/>
<feature type="region of interest" description="Disordered" evidence="1">
    <location>
        <begin position="207"/>
        <end position="229"/>
    </location>
</feature>
<feature type="region of interest" description="Disordered" evidence="1">
    <location>
        <begin position="325"/>
        <end position="385"/>
    </location>
</feature>
<keyword evidence="2" id="KW-0812">Transmembrane</keyword>
<feature type="region of interest" description="Disordered" evidence="1">
    <location>
        <begin position="138"/>
        <end position="173"/>
    </location>
</feature>
<feature type="compositionally biased region" description="Polar residues" evidence="1">
    <location>
        <begin position="85"/>
        <end position="101"/>
    </location>
</feature>
<feature type="region of interest" description="Disordered" evidence="1">
    <location>
        <begin position="835"/>
        <end position="869"/>
    </location>
</feature>
<evidence type="ECO:0000313" key="3">
    <source>
        <dbReference type="EMBL" id="KIW19474.1"/>
    </source>
</evidence>
<feature type="compositionally biased region" description="Basic and acidic residues" evidence="1">
    <location>
        <begin position="656"/>
        <end position="680"/>
    </location>
</feature>
<feature type="region of interest" description="Disordered" evidence="1">
    <location>
        <begin position="543"/>
        <end position="570"/>
    </location>
</feature>
<feature type="compositionally biased region" description="Polar residues" evidence="1">
    <location>
        <begin position="325"/>
        <end position="338"/>
    </location>
</feature>
<keyword evidence="2" id="KW-0472">Membrane</keyword>
<feature type="transmembrane region" description="Helical" evidence="2">
    <location>
        <begin position="1052"/>
        <end position="1071"/>
    </location>
</feature>
<dbReference type="HOGENOM" id="CLU_280342_0_0_1"/>
<dbReference type="EMBL" id="KN847492">
    <property type="protein sequence ID" value="KIW19474.1"/>
    <property type="molecule type" value="Genomic_DNA"/>
</dbReference>
<accession>A0A0D2C7F0</accession>
<dbReference type="AlphaFoldDB" id="A0A0D2C7F0"/>
<feature type="region of interest" description="Disordered" evidence="1">
    <location>
        <begin position="85"/>
        <end position="118"/>
    </location>
</feature>
<feature type="region of interest" description="Disordered" evidence="1">
    <location>
        <begin position="1081"/>
        <end position="1112"/>
    </location>
</feature>
<dbReference type="VEuPathDB" id="FungiDB:PV08_00046"/>
<name>A0A0D2C7F0_9EURO</name>
<reference evidence="3 4" key="1">
    <citation type="submission" date="2015-01" db="EMBL/GenBank/DDBJ databases">
        <title>The Genome Sequence of Exophiala spinifera CBS89968.</title>
        <authorList>
            <consortium name="The Broad Institute Genomics Platform"/>
            <person name="Cuomo C."/>
            <person name="de Hoog S."/>
            <person name="Gorbushina A."/>
            <person name="Stielow B."/>
            <person name="Teixiera M."/>
            <person name="Abouelleil A."/>
            <person name="Chapman S.B."/>
            <person name="Priest M."/>
            <person name="Young S.K."/>
            <person name="Wortman J."/>
            <person name="Nusbaum C."/>
            <person name="Birren B."/>
        </authorList>
    </citation>
    <scope>NUCLEOTIDE SEQUENCE [LARGE SCALE GENOMIC DNA]</scope>
    <source>
        <strain evidence="3 4">CBS 89968</strain>
    </source>
</reference>
<feature type="compositionally biased region" description="Basic and acidic residues" evidence="1">
    <location>
        <begin position="102"/>
        <end position="117"/>
    </location>
</feature>
<protein>
    <submittedName>
        <fullName evidence="3">Uncharacterized protein</fullName>
    </submittedName>
</protein>
<evidence type="ECO:0000313" key="4">
    <source>
        <dbReference type="Proteomes" id="UP000053328"/>
    </source>
</evidence>
<feature type="region of interest" description="Disordered" evidence="1">
    <location>
        <begin position="630"/>
        <end position="684"/>
    </location>
</feature>
<dbReference type="OrthoDB" id="3946750at2759"/>
<feature type="region of interest" description="Disordered" evidence="1">
    <location>
        <begin position="480"/>
        <end position="502"/>
    </location>
</feature>
<evidence type="ECO:0000256" key="1">
    <source>
        <dbReference type="SAM" id="MobiDB-lite"/>
    </source>
</evidence>
<dbReference type="RefSeq" id="XP_016239690.1">
    <property type="nucleotide sequence ID" value="XM_016374414.1"/>
</dbReference>
<proteinExistence type="predicted"/>
<sequence>MSLHARTALTRARRPSPIQVRTLWWWSRHSSEPQLPFDENFEERMARHHKMLRSRYSRAFARRALRDKKVIAHWFQHGNDRLSDSSYCTYQPRTSDSAPSNKSDKQSHNVGKGKSDIPEDLSFESFRARIDRAIAEDPHGCLFGRPSNARQSPRYSSFDPFSWNPRNDSDKMGMDTPPEFTRTRMAKGKSALDSASCPPTVEAATAFPARKDDSHSPSQTDATAAETEKEMSYVYDPISMRKVLSRTNSLDRVKKSSEDKLSSDHGVEIPVKTYQSHKVYGYDPSDPALDGVKSVETTVSRAEITESSKEQNLCELMYRAKGNKLDTSAQFTEMTRTQSSKETEEPSEPHGRKRESPAPDDSTPLFTGTTYETRDELDTNPIPMKEDWLAKEGFRTYDPHRHETNASADSLDTTIKEYVGFKKQNEEDHVAAEEGLSQAPVEIHRPILEPALNRIQATPALEPENDAQLLETSLDRHLKQDGAVKSSTTDKTFRESIPSTQEDMDLLRASDVRAATRATRYTKQEAENRKNAARQSMEGAWRALQDGSKNEENHKSSPPPKNAGAPASKSLDDFQGQLREHLNGIMSKTKQSLAASSNSTYASYVRDIGGKKWADLTTKLVFEDQSLSKAPSIFTGKPPKPSKSSTPNPEVEQALEESKERTSSLREATARTRSEREKTEAQLSQLSNDVRAVYENEYGPINIAHRQPCPSGVTGQAFAPETSDSACARTVPPLLNATVKPGVVTDPVIDAHVSTFEPKFAELVDGAKTIRRELHEAKMAIRAIESGRPSNVWAVPSLADSNFGQKRITFNTQLAGGSEPESFVAVEEAMAKPVGGVGGVDPGREQSKDETVPDPVFSESGSPEWNDEQIPPIESLRTKGSDAPYLNLVYDDSTGKVTLSPMNEPTHLSTKRADLIEVLGRLKHAPEFLKHFTPLRKAGYSLVDGGEDMLVFTKRLSEHLTPRPSSDTDAGPNKAEPTKANQQAATVLDEMPTEIDAPGPAAPTAPPFNPAAVNSQVKVKRQEDVFSGTLRPSEAAYEEDSFGRRFTRRLRIILLTIATLGAGAYMIGFVAEALGAQAQRQNGAEDSRVSGPRKRIVMTGQRPGIFSTESSR</sequence>
<feature type="compositionally biased region" description="Basic and acidic residues" evidence="1">
    <location>
        <begin position="842"/>
        <end position="851"/>
    </location>
</feature>
<feature type="compositionally biased region" description="Basic and acidic residues" evidence="1">
    <location>
        <begin position="339"/>
        <end position="357"/>
    </location>
</feature>
<gene>
    <name evidence="3" type="ORF">PV08_00046</name>
</gene>
<evidence type="ECO:0000256" key="2">
    <source>
        <dbReference type="SAM" id="Phobius"/>
    </source>
</evidence>